<dbReference type="InterPro" id="IPR011990">
    <property type="entry name" value="TPR-like_helical_dom_sf"/>
</dbReference>
<dbReference type="OrthoDB" id="629492at2759"/>
<dbReference type="PANTHER" id="PTHR46423">
    <property type="entry name" value="RNA POLYMERASE II-ASSOCIATED PROTEIN 3"/>
    <property type="match status" value="1"/>
</dbReference>
<dbReference type="PANTHER" id="PTHR46423:SF1">
    <property type="entry name" value="RNA POLYMERASE II-ASSOCIATED PROTEIN 3"/>
    <property type="match status" value="1"/>
</dbReference>
<name>A0A2V3IIW7_9FLOR</name>
<evidence type="ECO:0000256" key="2">
    <source>
        <dbReference type="SAM" id="MobiDB-lite"/>
    </source>
</evidence>
<feature type="region of interest" description="Disordered" evidence="2">
    <location>
        <begin position="1"/>
        <end position="20"/>
    </location>
</feature>
<proteinExistence type="predicted"/>
<feature type="compositionally biased region" description="Polar residues" evidence="2">
    <location>
        <begin position="1"/>
        <end position="15"/>
    </location>
</feature>
<protein>
    <submittedName>
        <fullName evidence="3">Protein unc-45-like</fullName>
    </submittedName>
</protein>
<dbReference type="EMBL" id="NBIV01000181">
    <property type="protein sequence ID" value="PXF41973.1"/>
    <property type="molecule type" value="Genomic_DNA"/>
</dbReference>
<gene>
    <name evidence="3" type="ORF">BWQ96_08280</name>
</gene>
<dbReference type="Proteomes" id="UP000247409">
    <property type="component" value="Unassembled WGS sequence"/>
</dbReference>
<dbReference type="Gene3D" id="1.25.40.10">
    <property type="entry name" value="Tetratricopeptide repeat domain"/>
    <property type="match status" value="1"/>
</dbReference>
<keyword evidence="1" id="KW-0802">TPR repeat</keyword>
<dbReference type="InterPro" id="IPR051966">
    <property type="entry name" value="RPAP3"/>
</dbReference>
<accession>A0A2V3IIW7</accession>
<sequence>MSVTNHTEGNSTESPLSVPGPDINLSYTVLKPSVTGDGDVSSRGDVVSVRIQFTDKPKSLIISFIIGRKQAKPWVQELATGLAVNATSILKHQDKQVCTVTVTAITPTPHLSADELRTKADEVRQEGNAAFKAAVTFKDYTKAILLYYKALDASLNAGDNERAAKARSNLAMCHLKRQEWINVIADVDALPNPDAKAFYRRAQARIEFDDVVGSIRDMRVAASLVPDDKFVVQEAARIEKESTEVLLKRRQQFAETYSNMLQSPVFKQPVMD</sequence>
<reference evidence="3 4" key="1">
    <citation type="journal article" date="2018" name="Mol. Biol. Evol.">
        <title>Analysis of the draft genome of the red seaweed Gracilariopsis chorda provides insights into genome size evolution in Rhodophyta.</title>
        <authorList>
            <person name="Lee J."/>
            <person name="Yang E.C."/>
            <person name="Graf L."/>
            <person name="Yang J.H."/>
            <person name="Qiu H."/>
            <person name="Zel Zion U."/>
            <person name="Chan C.X."/>
            <person name="Stephens T.G."/>
            <person name="Weber A.P.M."/>
            <person name="Boo G.H."/>
            <person name="Boo S.M."/>
            <person name="Kim K.M."/>
            <person name="Shin Y."/>
            <person name="Jung M."/>
            <person name="Lee S.J."/>
            <person name="Yim H.S."/>
            <person name="Lee J.H."/>
            <person name="Bhattacharya D."/>
            <person name="Yoon H.S."/>
        </authorList>
    </citation>
    <scope>NUCLEOTIDE SEQUENCE [LARGE SCALE GENOMIC DNA]</scope>
    <source>
        <strain evidence="3 4">SKKU-2015</strain>
        <tissue evidence="3">Whole body</tissue>
    </source>
</reference>
<dbReference type="AlphaFoldDB" id="A0A2V3IIW7"/>
<organism evidence="3 4">
    <name type="scientific">Gracilariopsis chorda</name>
    <dbReference type="NCBI Taxonomy" id="448386"/>
    <lineage>
        <taxon>Eukaryota</taxon>
        <taxon>Rhodophyta</taxon>
        <taxon>Florideophyceae</taxon>
        <taxon>Rhodymeniophycidae</taxon>
        <taxon>Gracilariales</taxon>
        <taxon>Gracilariaceae</taxon>
        <taxon>Gracilariopsis</taxon>
    </lineage>
</organism>
<evidence type="ECO:0000313" key="3">
    <source>
        <dbReference type="EMBL" id="PXF41973.1"/>
    </source>
</evidence>
<evidence type="ECO:0000256" key="1">
    <source>
        <dbReference type="ARBA" id="ARBA00022803"/>
    </source>
</evidence>
<keyword evidence="4" id="KW-1185">Reference proteome</keyword>
<comment type="caution">
    <text evidence="3">The sequence shown here is derived from an EMBL/GenBank/DDBJ whole genome shotgun (WGS) entry which is preliminary data.</text>
</comment>
<dbReference type="SUPFAM" id="SSF48452">
    <property type="entry name" value="TPR-like"/>
    <property type="match status" value="1"/>
</dbReference>
<dbReference type="GO" id="GO:0101031">
    <property type="term" value="C:protein folding chaperone complex"/>
    <property type="evidence" value="ECO:0007669"/>
    <property type="project" value="TreeGrafter"/>
</dbReference>
<dbReference type="STRING" id="448386.A0A2V3IIW7"/>
<evidence type="ECO:0000313" key="4">
    <source>
        <dbReference type="Proteomes" id="UP000247409"/>
    </source>
</evidence>